<feature type="compositionally biased region" description="Low complexity" evidence="1">
    <location>
        <begin position="38"/>
        <end position="50"/>
    </location>
</feature>
<feature type="region of interest" description="Disordered" evidence="1">
    <location>
        <begin position="1"/>
        <end position="59"/>
    </location>
</feature>
<evidence type="ECO:0000256" key="1">
    <source>
        <dbReference type="SAM" id="MobiDB-lite"/>
    </source>
</evidence>
<feature type="compositionally biased region" description="Basic and acidic residues" evidence="1">
    <location>
        <begin position="1"/>
        <end position="11"/>
    </location>
</feature>
<gene>
    <name evidence="2" type="ORF">GN958_ATG20214</name>
</gene>
<proteinExistence type="predicted"/>
<evidence type="ECO:0000313" key="3">
    <source>
        <dbReference type="Proteomes" id="UP000704712"/>
    </source>
</evidence>
<comment type="caution">
    <text evidence="2">The sequence shown here is derived from an EMBL/GenBank/DDBJ whole genome shotgun (WGS) entry which is preliminary data.</text>
</comment>
<organism evidence="2 3">
    <name type="scientific">Phytophthora infestans</name>
    <name type="common">Potato late blight agent</name>
    <name type="synonym">Botrytis infestans</name>
    <dbReference type="NCBI Taxonomy" id="4787"/>
    <lineage>
        <taxon>Eukaryota</taxon>
        <taxon>Sar</taxon>
        <taxon>Stramenopiles</taxon>
        <taxon>Oomycota</taxon>
        <taxon>Peronosporomycetes</taxon>
        <taxon>Peronosporales</taxon>
        <taxon>Peronosporaceae</taxon>
        <taxon>Phytophthora</taxon>
    </lineage>
</organism>
<name>A0A8S9TSY7_PHYIN</name>
<sequence>MDSETPDDRPHQRPHTNPQGTRWDVPPTGQVPFQTTVGAAQSAPRAPGAATQGSTAQSAVTPGMLTQMLQFALQITQQ</sequence>
<reference evidence="2" key="1">
    <citation type="submission" date="2020-03" db="EMBL/GenBank/DDBJ databases">
        <title>Hybrid Assembly of Korean Phytophthora infestans isolates.</title>
        <authorList>
            <person name="Prokchorchik M."/>
            <person name="Lee Y."/>
            <person name="Seo J."/>
            <person name="Cho J.-H."/>
            <person name="Park Y.-E."/>
            <person name="Jang D.-C."/>
            <person name="Im J.-S."/>
            <person name="Choi J.-G."/>
            <person name="Park H.-J."/>
            <person name="Lee G.-B."/>
            <person name="Lee Y.-G."/>
            <person name="Hong S.-Y."/>
            <person name="Cho K."/>
            <person name="Sohn K.H."/>
        </authorList>
    </citation>
    <scope>NUCLEOTIDE SEQUENCE</scope>
    <source>
        <strain evidence="2">KR_2_A2</strain>
    </source>
</reference>
<protein>
    <submittedName>
        <fullName evidence="2">Uncharacterized protein</fullName>
    </submittedName>
</protein>
<dbReference type="AlphaFoldDB" id="A0A8S9TSY7"/>
<dbReference type="EMBL" id="JAACNO010002815">
    <property type="protein sequence ID" value="KAF4130632.1"/>
    <property type="molecule type" value="Genomic_DNA"/>
</dbReference>
<accession>A0A8S9TSY7</accession>
<evidence type="ECO:0000313" key="2">
    <source>
        <dbReference type="EMBL" id="KAF4130632.1"/>
    </source>
</evidence>
<dbReference type="Proteomes" id="UP000704712">
    <property type="component" value="Unassembled WGS sequence"/>
</dbReference>